<accession>A0A9N9IBW1</accession>
<evidence type="ECO:0000313" key="1">
    <source>
        <dbReference type="EMBL" id="CAG8730316.1"/>
    </source>
</evidence>
<sequence length="278" mass="32139">MGSCLHDNNTFRNSDIISAWESYTKCLSDTSTDPSLWCDRALINLELSIHELSYVDALRANFLITSTIDNSLNSIIDDNLGFSCHPSPSISQSTHLSLDSNLQDLLVKSYDLVSESLHRLGLISRAVSVLDHLLNHQKYGKCLTHNLRNELMNKRNEYQEKLKERLIYCISYVSKIFNNPNVRNFKKAEVIELIKNMGTCKFEYPWDKRRSENRISDERIRILQQKLDVFASKGVRVERIYKWEESTPRTIGEDPSIHLGIFAQEEIPEDSVIWSEDP</sequence>
<proteinExistence type="predicted"/>
<comment type="caution">
    <text evidence="1">The sequence shown here is derived from an EMBL/GenBank/DDBJ whole genome shotgun (WGS) entry which is preliminary data.</text>
</comment>
<name>A0A9N9IBW1_9GLOM</name>
<keyword evidence="2" id="KW-1185">Reference proteome</keyword>
<protein>
    <submittedName>
        <fullName evidence="1">5371_t:CDS:1</fullName>
    </submittedName>
</protein>
<gene>
    <name evidence="1" type="ORF">AMORRO_LOCUS13967</name>
</gene>
<dbReference type="Proteomes" id="UP000789342">
    <property type="component" value="Unassembled WGS sequence"/>
</dbReference>
<dbReference type="OrthoDB" id="438641at2759"/>
<evidence type="ECO:0000313" key="2">
    <source>
        <dbReference type="Proteomes" id="UP000789342"/>
    </source>
</evidence>
<dbReference type="EMBL" id="CAJVPV010025943">
    <property type="protein sequence ID" value="CAG8730316.1"/>
    <property type="molecule type" value="Genomic_DNA"/>
</dbReference>
<dbReference type="AlphaFoldDB" id="A0A9N9IBW1"/>
<organism evidence="1 2">
    <name type="scientific">Acaulospora morrowiae</name>
    <dbReference type="NCBI Taxonomy" id="94023"/>
    <lineage>
        <taxon>Eukaryota</taxon>
        <taxon>Fungi</taxon>
        <taxon>Fungi incertae sedis</taxon>
        <taxon>Mucoromycota</taxon>
        <taxon>Glomeromycotina</taxon>
        <taxon>Glomeromycetes</taxon>
        <taxon>Diversisporales</taxon>
        <taxon>Acaulosporaceae</taxon>
        <taxon>Acaulospora</taxon>
    </lineage>
</organism>
<reference evidence="1" key="1">
    <citation type="submission" date="2021-06" db="EMBL/GenBank/DDBJ databases">
        <authorList>
            <person name="Kallberg Y."/>
            <person name="Tangrot J."/>
            <person name="Rosling A."/>
        </authorList>
    </citation>
    <scope>NUCLEOTIDE SEQUENCE</scope>
    <source>
        <strain evidence="1">CL551</strain>
    </source>
</reference>
<feature type="non-terminal residue" evidence="1">
    <location>
        <position position="278"/>
    </location>
</feature>